<gene>
    <name evidence="1" type="ORF">B9T62_23080</name>
</gene>
<keyword evidence="2" id="KW-1185">Reference proteome</keyword>
<protein>
    <recommendedName>
        <fullName evidence="3">YolD-like family protein</fullName>
    </recommendedName>
</protein>
<dbReference type="EMBL" id="CP021780">
    <property type="protein sequence ID" value="ASA23435.1"/>
    <property type="molecule type" value="Genomic_DNA"/>
</dbReference>
<reference evidence="1 2" key="1">
    <citation type="submission" date="2017-06" db="EMBL/GenBank/DDBJ databases">
        <title>Complete genome sequence of Paenibacillus donghaensis KCTC 13049T isolated from East Sea sediment, South Korea.</title>
        <authorList>
            <person name="Jung B.K."/>
            <person name="Hong S.-J."/>
            <person name="Shin J.-H."/>
        </authorList>
    </citation>
    <scope>NUCLEOTIDE SEQUENCE [LARGE SCALE GENOMIC DNA]</scope>
    <source>
        <strain evidence="1 2">KCTC 13049</strain>
    </source>
</reference>
<dbReference type="KEGG" id="pdh:B9T62_23080"/>
<dbReference type="Proteomes" id="UP000249890">
    <property type="component" value="Chromosome"/>
</dbReference>
<accession>A0A2Z2KH87</accession>
<dbReference type="AlphaFoldDB" id="A0A2Z2KH87"/>
<dbReference type="InterPro" id="IPR014962">
    <property type="entry name" value="YolD"/>
</dbReference>
<proteinExistence type="predicted"/>
<name>A0A2Z2KH87_9BACL</name>
<evidence type="ECO:0000313" key="2">
    <source>
        <dbReference type="Proteomes" id="UP000249890"/>
    </source>
</evidence>
<dbReference type="Pfam" id="PF08863">
    <property type="entry name" value="YolD"/>
    <property type="match status" value="1"/>
</dbReference>
<organism evidence="1 2">
    <name type="scientific">Paenibacillus donghaensis</name>
    <dbReference type="NCBI Taxonomy" id="414771"/>
    <lineage>
        <taxon>Bacteria</taxon>
        <taxon>Bacillati</taxon>
        <taxon>Bacillota</taxon>
        <taxon>Bacilli</taxon>
        <taxon>Bacillales</taxon>
        <taxon>Paenibacillaceae</taxon>
        <taxon>Paenibacillus</taxon>
    </lineage>
</organism>
<evidence type="ECO:0000313" key="1">
    <source>
        <dbReference type="EMBL" id="ASA23435.1"/>
    </source>
</evidence>
<sequence length="106" mass="12299">MMDLLIKFSGGQGMLKKPAGNILDKDSTVLRTKPQLTTIQFQSIKGSIIKSIEDHSPVWLKVFYPKYDRVLHGIIMTADYQQQRIEIRTIRNQSEWIEIKNILNII</sequence>
<evidence type="ECO:0008006" key="3">
    <source>
        <dbReference type="Google" id="ProtNLM"/>
    </source>
</evidence>